<protein>
    <submittedName>
        <fullName evidence="1">Uncharacterized protein</fullName>
    </submittedName>
</protein>
<comment type="caution">
    <text evidence="1">The sequence shown here is derived from an EMBL/GenBank/DDBJ whole genome shotgun (WGS) entry which is preliminary data.</text>
</comment>
<sequence>MTVIAPPWLVRELAAWGRLSPFADIRPARAPAGRAPTLG</sequence>
<organism evidence="1 2">
    <name type="scientific">Nonomuraea rubra</name>
    <dbReference type="NCBI Taxonomy" id="46180"/>
    <lineage>
        <taxon>Bacteria</taxon>
        <taxon>Bacillati</taxon>
        <taxon>Actinomycetota</taxon>
        <taxon>Actinomycetes</taxon>
        <taxon>Streptosporangiales</taxon>
        <taxon>Streptosporangiaceae</taxon>
        <taxon>Nonomuraea</taxon>
    </lineage>
</organism>
<dbReference type="AlphaFoldDB" id="A0A7X0NUZ4"/>
<evidence type="ECO:0000313" key="1">
    <source>
        <dbReference type="EMBL" id="MBB6550085.1"/>
    </source>
</evidence>
<reference evidence="1 2" key="1">
    <citation type="submission" date="2020-08" db="EMBL/GenBank/DDBJ databases">
        <title>Sequencing the genomes of 1000 actinobacteria strains.</title>
        <authorList>
            <person name="Klenk H.-P."/>
        </authorList>
    </citation>
    <scope>NUCLEOTIDE SEQUENCE [LARGE SCALE GENOMIC DNA]</scope>
    <source>
        <strain evidence="1 2">DSM 43768</strain>
    </source>
</reference>
<evidence type="ECO:0000313" key="2">
    <source>
        <dbReference type="Proteomes" id="UP000565579"/>
    </source>
</evidence>
<dbReference type="EMBL" id="JACHMI010000001">
    <property type="protein sequence ID" value="MBB6550085.1"/>
    <property type="molecule type" value="Genomic_DNA"/>
</dbReference>
<gene>
    <name evidence="1" type="ORF">HD593_004880</name>
</gene>
<keyword evidence="2" id="KW-1185">Reference proteome</keyword>
<accession>A0A7X0NUZ4</accession>
<proteinExistence type="predicted"/>
<name>A0A7X0NUZ4_9ACTN</name>
<dbReference type="Proteomes" id="UP000565579">
    <property type="component" value="Unassembled WGS sequence"/>
</dbReference>